<dbReference type="AlphaFoldDB" id="A0A9P4HKG3"/>
<reference evidence="3" key="1">
    <citation type="journal article" date="2020" name="Stud. Mycol.">
        <title>101 Dothideomycetes genomes: a test case for predicting lifestyles and emergence of pathogens.</title>
        <authorList>
            <person name="Haridas S."/>
            <person name="Albert R."/>
            <person name="Binder M."/>
            <person name="Bloem J."/>
            <person name="Labutti K."/>
            <person name="Salamov A."/>
            <person name="Andreopoulos B."/>
            <person name="Baker S."/>
            <person name="Barry K."/>
            <person name="Bills G."/>
            <person name="Bluhm B."/>
            <person name="Cannon C."/>
            <person name="Castanera R."/>
            <person name="Culley D."/>
            <person name="Daum C."/>
            <person name="Ezra D."/>
            <person name="Gonzalez J."/>
            <person name="Henrissat B."/>
            <person name="Kuo A."/>
            <person name="Liang C."/>
            <person name="Lipzen A."/>
            <person name="Lutzoni F."/>
            <person name="Magnuson J."/>
            <person name="Mondo S."/>
            <person name="Nolan M."/>
            <person name="Ohm R."/>
            <person name="Pangilinan J."/>
            <person name="Park H.-J."/>
            <person name="Ramirez L."/>
            <person name="Alfaro M."/>
            <person name="Sun H."/>
            <person name="Tritt A."/>
            <person name="Yoshinaga Y."/>
            <person name="Zwiers L.-H."/>
            <person name="Turgeon B."/>
            <person name="Goodwin S."/>
            <person name="Spatafora J."/>
            <person name="Crous P."/>
            <person name="Grigoriev I."/>
        </authorList>
    </citation>
    <scope>NUCLEOTIDE SEQUENCE</scope>
    <source>
        <strain evidence="3">CBS 121410</strain>
    </source>
</reference>
<dbReference type="PROSITE" id="PS00028">
    <property type="entry name" value="ZINC_FINGER_C2H2_1"/>
    <property type="match status" value="1"/>
</dbReference>
<keyword evidence="1" id="KW-0479">Metal-binding</keyword>
<dbReference type="EMBL" id="ML978828">
    <property type="protein sequence ID" value="KAF2083215.1"/>
    <property type="molecule type" value="Genomic_DNA"/>
</dbReference>
<dbReference type="InterPro" id="IPR036236">
    <property type="entry name" value="Znf_C2H2_sf"/>
</dbReference>
<dbReference type="PANTHER" id="PTHR47251">
    <property type="entry name" value="FINGER DOMAIN PROTEIN, PUTATIVE (AFU_ORTHOLOGUE AFUA_3G04180)-RELATED"/>
    <property type="match status" value="1"/>
</dbReference>
<keyword evidence="1" id="KW-0863">Zinc-finger</keyword>
<dbReference type="SUPFAM" id="SSF57667">
    <property type="entry name" value="beta-beta-alpha zinc fingers"/>
    <property type="match status" value="1"/>
</dbReference>
<dbReference type="PANTHER" id="PTHR47251:SF1">
    <property type="entry name" value="FINGER DOMAIN PROTEIN, PUTATIVE (AFU_ORTHOLOGUE AFUA_3G04180)-RELATED"/>
    <property type="match status" value="1"/>
</dbReference>
<organism evidence="3 4">
    <name type="scientific">Saccharata proteae CBS 121410</name>
    <dbReference type="NCBI Taxonomy" id="1314787"/>
    <lineage>
        <taxon>Eukaryota</taxon>
        <taxon>Fungi</taxon>
        <taxon>Dikarya</taxon>
        <taxon>Ascomycota</taxon>
        <taxon>Pezizomycotina</taxon>
        <taxon>Dothideomycetes</taxon>
        <taxon>Dothideomycetes incertae sedis</taxon>
        <taxon>Botryosphaeriales</taxon>
        <taxon>Saccharataceae</taxon>
        <taxon>Saccharata</taxon>
    </lineage>
</organism>
<comment type="caution">
    <text evidence="3">The sequence shown here is derived from an EMBL/GenBank/DDBJ whole genome shotgun (WGS) entry which is preliminary data.</text>
</comment>
<evidence type="ECO:0000313" key="4">
    <source>
        <dbReference type="Proteomes" id="UP000799776"/>
    </source>
</evidence>
<dbReference type="InterPro" id="IPR013087">
    <property type="entry name" value="Znf_C2H2_type"/>
</dbReference>
<evidence type="ECO:0000259" key="2">
    <source>
        <dbReference type="PROSITE" id="PS50157"/>
    </source>
</evidence>
<gene>
    <name evidence="3" type="ORF">K490DRAFT_52231</name>
</gene>
<sequence length="184" mass="20754">MPPVRSTPRVIGASPLTLFQRTFTNPAPKTESAREARRAFFCELCQKGYARMNEFEAHEASYDHQHKKRLKDMKQISKDPMAAEKARRAERKAEQNSGLISFKPVKLDSGSTAGAGFKKGGFKSAKGFKKAFAVDEEKVEEKKVEKKIRLVDDDEESETEEFGYQYYDPRKPTDCHPGCAGIKA</sequence>
<evidence type="ECO:0000256" key="1">
    <source>
        <dbReference type="PROSITE-ProRule" id="PRU00042"/>
    </source>
</evidence>
<accession>A0A9P4HKG3</accession>
<evidence type="ECO:0000313" key="3">
    <source>
        <dbReference type="EMBL" id="KAF2083215.1"/>
    </source>
</evidence>
<proteinExistence type="predicted"/>
<dbReference type="PROSITE" id="PS50157">
    <property type="entry name" value="ZINC_FINGER_C2H2_2"/>
    <property type="match status" value="1"/>
</dbReference>
<dbReference type="OrthoDB" id="4822at2759"/>
<protein>
    <recommendedName>
        <fullName evidence="2">C2H2-type domain-containing protein</fullName>
    </recommendedName>
</protein>
<keyword evidence="4" id="KW-1185">Reference proteome</keyword>
<keyword evidence="1" id="KW-0862">Zinc</keyword>
<feature type="domain" description="C2H2-type" evidence="2">
    <location>
        <begin position="40"/>
        <end position="69"/>
    </location>
</feature>
<name>A0A9P4HKG3_9PEZI</name>
<dbReference type="Proteomes" id="UP000799776">
    <property type="component" value="Unassembled WGS sequence"/>
</dbReference>
<dbReference type="GO" id="GO:0008270">
    <property type="term" value="F:zinc ion binding"/>
    <property type="evidence" value="ECO:0007669"/>
    <property type="project" value="UniProtKB-KW"/>
</dbReference>